<name>A0ABP0R3Z2_9DINO</name>
<dbReference type="PANTHER" id="PTHR32175">
    <property type="entry name" value="PROTEIN, PUTATIVE, EXPRESSED-RELATED"/>
    <property type="match status" value="1"/>
</dbReference>
<organism evidence="1 2">
    <name type="scientific">Durusdinium trenchii</name>
    <dbReference type="NCBI Taxonomy" id="1381693"/>
    <lineage>
        <taxon>Eukaryota</taxon>
        <taxon>Sar</taxon>
        <taxon>Alveolata</taxon>
        <taxon>Dinophyceae</taxon>
        <taxon>Suessiales</taxon>
        <taxon>Symbiodiniaceae</taxon>
        <taxon>Durusdinium</taxon>
    </lineage>
</organism>
<gene>
    <name evidence="1" type="ORF">SCF082_LOCUS44773</name>
</gene>
<protein>
    <submittedName>
        <fullName evidence="1">Uncharacterized protein</fullName>
    </submittedName>
</protein>
<dbReference type="Proteomes" id="UP001642464">
    <property type="component" value="Unassembled WGS sequence"/>
</dbReference>
<evidence type="ECO:0000313" key="1">
    <source>
        <dbReference type="EMBL" id="CAK9095309.1"/>
    </source>
</evidence>
<dbReference type="InterPro" id="IPR052796">
    <property type="entry name" value="Nod_factor_sulfotransferase"/>
</dbReference>
<dbReference type="SUPFAM" id="SSF52540">
    <property type="entry name" value="P-loop containing nucleoside triphosphate hydrolases"/>
    <property type="match status" value="1"/>
</dbReference>
<evidence type="ECO:0000313" key="2">
    <source>
        <dbReference type="Proteomes" id="UP001642464"/>
    </source>
</evidence>
<dbReference type="Gene3D" id="3.40.50.300">
    <property type="entry name" value="P-loop containing nucleotide triphosphate hydrolases"/>
    <property type="match status" value="1"/>
</dbReference>
<proteinExistence type="predicted"/>
<sequence>MKCSAFRLVLGFTGLAAFLTVVSNLRQLQAHREDWPNGPDALDETPEEVLTAPTTRLDRSGEARAPETWIILLAFQRSGTHWLTQELSRHPCIYVAGEILLAPGLKEDWWSPQKRRAGIKTFYNISLTPEEATLELPAVSGQWATEAAKALAAGKFIRGFNWKVSQGFLQDLPWIKSFIAGHKVKLIWLQRHNMLRRYLSMMSNRRFLVAATTDQSEAKRIKKEKVPIPVPKLLKDLKAREEEVKELQLFFKELKGDGHEVLQVVYEELADRMDQIRGWTVKDTGCSVAGETATESEPGYQKLHPGNISDMVENWKEVVAALKKTKWEWMLNS</sequence>
<reference evidence="1 2" key="1">
    <citation type="submission" date="2024-02" db="EMBL/GenBank/DDBJ databases">
        <authorList>
            <person name="Chen Y."/>
            <person name="Shah S."/>
            <person name="Dougan E. K."/>
            <person name="Thang M."/>
            <person name="Chan C."/>
        </authorList>
    </citation>
    <scope>NUCLEOTIDE SEQUENCE [LARGE SCALE GENOMIC DNA]</scope>
</reference>
<dbReference type="InterPro" id="IPR027417">
    <property type="entry name" value="P-loop_NTPase"/>
</dbReference>
<keyword evidence="2" id="KW-1185">Reference proteome</keyword>
<comment type="caution">
    <text evidence="1">The sequence shown here is derived from an EMBL/GenBank/DDBJ whole genome shotgun (WGS) entry which is preliminary data.</text>
</comment>
<accession>A0ABP0R3Z2</accession>
<dbReference type="PANTHER" id="PTHR32175:SF26">
    <property type="entry name" value="PROTEIN, PUTATIVE, EXPRESSED-RELATED"/>
    <property type="match status" value="1"/>
</dbReference>
<dbReference type="EMBL" id="CAXAMM010040773">
    <property type="protein sequence ID" value="CAK9095309.1"/>
    <property type="molecule type" value="Genomic_DNA"/>
</dbReference>